<gene>
    <name evidence="2" type="ORF">DEO72_LG5g2796</name>
</gene>
<proteinExistence type="predicted"/>
<dbReference type="AlphaFoldDB" id="A0A4D6M2C3"/>
<protein>
    <submittedName>
        <fullName evidence="2">Uncharacterized protein</fullName>
    </submittedName>
</protein>
<dbReference type="Proteomes" id="UP000501690">
    <property type="component" value="Linkage Group LG5"/>
</dbReference>
<organism evidence="2 3">
    <name type="scientific">Vigna unguiculata</name>
    <name type="common">Cowpea</name>
    <dbReference type="NCBI Taxonomy" id="3917"/>
    <lineage>
        <taxon>Eukaryota</taxon>
        <taxon>Viridiplantae</taxon>
        <taxon>Streptophyta</taxon>
        <taxon>Embryophyta</taxon>
        <taxon>Tracheophyta</taxon>
        <taxon>Spermatophyta</taxon>
        <taxon>Magnoliopsida</taxon>
        <taxon>eudicotyledons</taxon>
        <taxon>Gunneridae</taxon>
        <taxon>Pentapetalae</taxon>
        <taxon>rosids</taxon>
        <taxon>fabids</taxon>
        <taxon>Fabales</taxon>
        <taxon>Fabaceae</taxon>
        <taxon>Papilionoideae</taxon>
        <taxon>50 kb inversion clade</taxon>
        <taxon>NPAAA clade</taxon>
        <taxon>indigoferoid/millettioid clade</taxon>
        <taxon>Phaseoleae</taxon>
        <taxon>Vigna</taxon>
    </lineage>
</organism>
<evidence type="ECO:0000313" key="2">
    <source>
        <dbReference type="EMBL" id="QCD94711.1"/>
    </source>
</evidence>
<sequence length="54" mass="5978">MREEPNLSIYGKEKSPQLDDGGMDFHLVTMEVAEVEATGLLDSSFLGFLLFLVS</sequence>
<keyword evidence="3" id="KW-1185">Reference proteome</keyword>
<feature type="compositionally biased region" description="Basic and acidic residues" evidence="1">
    <location>
        <begin position="1"/>
        <end position="17"/>
    </location>
</feature>
<evidence type="ECO:0000256" key="1">
    <source>
        <dbReference type="SAM" id="MobiDB-lite"/>
    </source>
</evidence>
<evidence type="ECO:0000313" key="3">
    <source>
        <dbReference type="Proteomes" id="UP000501690"/>
    </source>
</evidence>
<dbReference type="EMBL" id="CP039349">
    <property type="protein sequence ID" value="QCD94711.1"/>
    <property type="molecule type" value="Genomic_DNA"/>
</dbReference>
<accession>A0A4D6M2C3</accession>
<reference evidence="2 3" key="1">
    <citation type="submission" date="2019-04" db="EMBL/GenBank/DDBJ databases">
        <title>An improved genome assembly and genetic linkage map for asparagus bean, Vigna unguiculata ssp. sesquipedialis.</title>
        <authorList>
            <person name="Xia Q."/>
            <person name="Zhang R."/>
            <person name="Dong Y."/>
        </authorList>
    </citation>
    <scope>NUCLEOTIDE SEQUENCE [LARGE SCALE GENOMIC DNA]</scope>
    <source>
        <tissue evidence="2">Leaf</tissue>
    </source>
</reference>
<name>A0A4D6M2C3_VIGUN</name>
<feature type="region of interest" description="Disordered" evidence="1">
    <location>
        <begin position="1"/>
        <end position="20"/>
    </location>
</feature>